<name>A2DF85_TRIV3</name>
<dbReference type="EMBL" id="DS113194">
    <property type="protein sequence ID" value="EAY20813.1"/>
    <property type="molecule type" value="Genomic_DNA"/>
</dbReference>
<dbReference type="VEuPathDB" id="TrichDB:TVAG_436370"/>
<accession>A2DF85</accession>
<organism evidence="2 3">
    <name type="scientific">Trichomonas vaginalis (strain ATCC PRA-98 / G3)</name>
    <dbReference type="NCBI Taxonomy" id="412133"/>
    <lineage>
        <taxon>Eukaryota</taxon>
        <taxon>Metamonada</taxon>
        <taxon>Parabasalia</taxon>
        <taxon>Trichomonadida</taxon>
        <taxon>Trichomonadidae</taxon>
        <taxon>Trichomonas</taxon>
    </lineage>
</organism>
<dbReference type="InParanoid" id="A2DF85"/>
<evidence type="ECO:0000256" key="1">
    <source>
        <dbReference type="SAM" id="MobiDB-lite"/>
    </source>
</evidence>
<evidence type="ECO:0000313" key="3">
    <source>
        <dbReference type="Proteomes" id="UP000001542"/>
    </source>
</evidence>
<dbReference type="AlphaFoldDB" id="A2DF85"/>
<dbReference type="VEuPathDB" id="TrichDB:TVAGG3_0565920"/>
<dbReference type="KEGG" id="tva:5466368"/>
<sequence length="243" mass="27512">MGLQESTPSGAQNTSYYGTSTRDITPDNAMETIREIQLEKLNQRLAKDRANETPRFKTPLSLTNMSIKHSGQFLVFVCQIKSDTPGQAVIIANGKMSSFNFPKIAEKTVCSIPIPTNSDFMIEITIDYHHYHEIIPPNTHMVKKHIYEFKLLDSDSIFRVQYVSQTVVSTTKTCKIDVNKPIEVIDENLTGKCLFCLANEATTDICDKDHKVYCDACKEEKSIKLAECPYDRVQPVEQPLIEL</sequence>
<feature type="compositionally biased region" description="Polar residues" evidence="1">
    <location>
        <begin position="1"/>
        <end position="23"/>
    </location>
</feature>
<protein>
    <submittedName>
        <fullName evidence="2">Uncharacterized protein</fullName>
    </submittedName>
</protein>
<reference evidence="2" key="1">
    <citation type="submission" date="2006-10" db="EMBL/GenBank/DDBJ databases">
        <authorList>
            <person name="Amadeo P."/>
            <person name="Zhao Q."/>
            <person name="Wortman J."/>
            <person name="Fraser-Liggett C."/>
            <person name="Carlton J."/>
        </authorList>
    </citation>
    <scope>NUCLEOTIDE SEQUENCE</scope>
    <source>
        <strain evidence="2">G3</strain>
    </source>
</reference>
<proteinExistence type="predicted"/>
<reference evidence="2" key="2">
    <citation type="journal article" date="2007" name="Science">
        <title>Draft genome sequence of the sexually transmitted pathogen Trichomonas vaginalis.</title>
        <authorList>
            <person name="Carlton J.M."/>
            <person name="Hirt R.P."/>
            <person name="Silva J.C."/>
            <person name="Delcher A.L."/>
            <person name="Schatz M."/>
            <person name="Zhao Q."/>
            <person name="Wortman J.R."/>
            <person name="Bidwell S.L."/>
            <person name="Alsmark U.C.M."/>
            <person name="Besteiro S."/>
            <person name="Sicheritz-Ponten T."/>
            <person name="Noel C.J."/>
            <person name="Dacks J.B."/>
            <person name="Foster P.G."/>
            <person name="Simillion C."/>
            <person name="Van de Peer Y."/>
            <person name="Miranda-Saavedra D."/>
            <person name="Barton G.J."/>
            <person name="Westrop G.D."/>
            <person name="Mueller S."/>
            <person name="Dessi D."/>
            <person name="Fiori P.L."/>
            <person name="Ren Q."/>
            <person name="Paulsen I."/>
            <person name="Zhang H."/>
            <person name="Bastida-Corcuera F.D."/>
            <person name="Simoes-Barbosa A."/>
            <person name="Brown M.T."/>
            <person name="Hayes R.D."/>
            <person name="Mukherjee M."/>
            <person name="Okumura C.Y."/>
            <person name="Schneider R."/>
            <person name="Smith A.J."/>
            <person name="Vanacova S."/>
            <person name="Villalvazo M."/>
            <person name="Haas B.J."/>
            <person name="Pertea M."/>
            <person name="Feldblyum T.V."/>
            <person name="Utterback T.R."/>
            <person name="Shu C.L."/>
            <person name="Osoegawa K."/>
            <person name="de Jong P.J."/>
            <person name="Hrdy I."/>
            <person name="Horvathova L."/>
            <person name="Zubacova Z."/>
            <person name="Dolezal P."/>
            <person name="Malik S.B."/>
            <person name="Logsdon J.M. Jr."/>
            <person name="Henze K."/>
            <person name="Gupta A."/>
            <person name="Wang C.C."/>
            <person name="Dunne R.L."/>
            <person name="Upcroft J.A."/>
            <person name="Upcroft P."/>
            <person name="White O."/>
            <person name="Salzberg S.L."/>
            <person name="Tang P."/>
            <person name="Chiu C.-H."/>
            <person name="Lee Y.-S."/>
            <person name="Embley T.M."/>
            <person name="Coombs G.H."/>
            <person name="Mottram J.C."/>
            <person name="Tachezy J."/>
            <person name="Fraser-Liggett C.M."/>
            <person name="Johnson P.J."/>
        </authorList>
    </citation>
    <scope>NUCLEOTIDE SEQUENCE [LARGE SCALE GENOMIC DNA]</scope>
    <source>
        <strain evidence="2">G3</strain>
    </source>
</reference>
<dbReference type="Proteomes" id="UP000001542">
    <property type="component" value="Unassembled WGS sequence"/>
</dbReference>
<dbReference type="RefSeq" id="XP_001581799.1">
    <property type="nucleotide sequence ID" value="XM_001581749.1"/>
</dbReference>
<evidence type="ECO:0000313" key="2">
    <source>
        <dbReference type="EMBL" id="EAY20813.1"/>
    </source>
</evidence>
<feature type="region of interest" description="Disordered" evidence="1">
    <location>
        <begin position="1"/>
        <end position="24"/>
    </location>
</feature>
<gene>
    <name evidence="2" type="ORF">TVAG_436370</name>
</gene>
<keyword evidence="3" id="KW-1185">Reference proteome</keyword>